<evidence type="ECO:0000256" key="1">
    <source>
        <dbReference type="SAM" id="MobiDB-lite"/>
    </source>
</evidence>
<evidence type="ECO:0000313" key="2">
    <source>
        <dbReference type="EMBL" id="MFI7439682.1"/>
    </source>
</evidence>
<dbReference type="Gene3D" id="3.30.450.150">
    <property type="entry name" value="Haem-degrading domain"/>
    <property type="match status" value="1"/>
</dbReference>
<evidence type="ECO:0000313" key="3">
    <source>
        <dbReference type="Proteomes" id="UP001612928"/>
    </source>
</evidence>
<sequence>MRPPGPTHDRFMPFGGGVPLWADYGEEERVVGGVGVSGGTVARDVACAEAGASAHSAGRASLSAPRTAGIRHD</sequence>
<feature type="region of interest" description="Disordered" evidence="1">
    <location>
        <begin position="52"/>
        <end position="73"/>
    </location>
</feature>
<dbReference type="SUPFAM" id="SSF143744">
    <property type="entry name" value="GlcG-like"/>
    <property type="match status" value="1"/>
</dbReference>
<comment type="caution">
    <text evidence="2">The sequence shown here is derived from an EMBL/GenBank/DDBJ whole genome shotgun (WGS) entry which is preliminary data.</text>
</comment>
<gene>
    <name evidence="2" type="ORF">ACIBP5_06945</name>
</gene>
<dbReference type="Proteomes" id="UP001612928">
    <property type="component" value="Unassembled WGS sequence"/>
</dbReference>
<protein>
    <submittedName>
        <fullName evidence="2">Heme-binding protein</fullName>
    </submittedName>
</protein>
<dbReference type="InterPro" id="IPR038084">
    <property type="entry name" value="PduO/GlcC-like_sf"/>
</dbReference>
<accession>A0ABW7ZYU7</accession>
<organism evidence="2 3">
    <name type="scientific">Nonomuraea indica</name>
    <dbReference type="NCBI Taxonomy" id="1581193"/>
    <lineage>
        <taxon>Bacteria</taxon>
        <taxon>Bacillati</taxon>
        <taxon>Actinomycetota</taxon>
        <taxon>Actinomycetes</taxon>
        <taxon>Streptosporangiales</taxon>
        <taxon>Streptosporangiaceae</taxon>
        <taxon>Nonomuraea</taxon>
    </lineage>
</organism>
<reference evidence="2 3" key="1">
    <citation type="submission" date="2024-10" db="EMBL/GenBank/DDBJ databases">
        <title>The Natural Products Discovery Center: Release of the First 8490 Sequenced Strains for Exploring Actinobacteria Biosynthetic Diversity.</title>
        <authorList>
            <person name="Kalkreuter E."/>
            <person name="Kautsar S.A."/>
            <person name="Yang D."/>
            <person name="Bader C.D."/>
            <person name="Teijaro C.N."/>
            <person name="Fluegel L."/>
            <person name="Davis C.M."/>
            <person name="Simpson J.R."/>
            <person name="Lauterbach L."/>
            <person name="Steele A.D."/>
            <person name="Gui C."/>
            <person name="Meng S."/>
            <person name="Li G."/>
            <person name="Viehrig K."/>
            <person name="Ye F."/>
            <person name="Su P."/>
            <person name="Kiefer A.F."/>
            <person name="Nichols A."/>
            <person name="Cepeda A.J."/>
            <person name="Yan W."/>
            <person name="Fan B."/>
            <person name="Jiang Y."/>
            <person name="Adhikari A."/>
            <person name="Zheng C.-J."/>
            <person name="Schuster L."/>
            <person name="Cowan T.M."/>
            <person name="Smanski M.J."/>
            <person name="Chevrette M.G."/>
            <person name="De Carvalho L.P.S."/>
            <person name="Shen B."/>
        </authorList>
    </citation>
    <scope>NUCLEOTIDE SEQUENCE [LARGE SCALE GENOMIC DNA]</scope>
    <source>
        <strain evidence="2 3">NPDC049503</strain>
    </source>
</reference>
<feature type="compositionally biased region" description="Low complexity" evidence="1">
    <location>
        <begin position="52"/>
        <end position="64"/>
    </location>
</feature>
<dbReference type="RefSeq" id="WP_397019342.1">
    <property type="nucleotide sequence ID" value="NZ_JBITMB010000002.1"/>
</dbReference>
<dbReference type="InterPro" id="IPR005624">
    <property type="entry name" value="PduO/GlcC-like"/>
</dbReference>
<dbReference type="Pfam" id="PF03928">
    <property type="entry name" value="HbpS-like"/>
    <property type="match status" value="1"/>
</dbReference>
<proteinExistence type="predicted"/>
<name>A0ABW7ZYU7_9ACTN</name>
<dbReference type="EMBL" id="JBITMB010000002">
    <property type="protein sequence ID" value="MFI7439682.1"/>
    <property type="molecule type" value="Genomic_DNA"/>
</dbReference>
<keyword evidence="3" id="KW-1185">Reference proteome</keyword>